<protein>
    <submittedName>
        <fullName evidence="2">Uncharacterized protein</fullName>
    </submittedName>
</protein>
<feature type="region of interest" description="Disordered" evidence="1">
    <location>
        <begin position="1"/>
        <end position="21"/>
    </location>
</feature>
<evidence type="ECO:0000313" key="3">
    <source>
        <dbReference type="Proteomes" id="UP001168972"/>
    </source>
</evidence>
<reference evidence="2" key="1">
    <citation type="journal article" date="2023" name="bioRxiv">
        <title>Scaffold-level genome assemblies of two parasitoid biocontrol wasps reveal the parthenogenesis mechanism and an associated novel virus.</title>
        <authorList>
            <person name="Inwood S."/>
            <person name="Skelly J."/>
            <person name="Guhlin J."/>
            <person name="Harrop T."/>
            <person name="Goldson S."/>
            <person name="Dearden P."/>
        </authorList>
    </citation>
    <scope>NUCLEOTIDE SEQUENCE</scope>
    <source>
        <strain evidence="2">Lincoln</strain>
        <tissue evidence="2">Whole body</tissue>
    </source>
</reference>
<organism evidence="2 3">
    <name type="scientific">Microctonus hyperodae</name>
    <name type="common">Parasitoid wasp</name>
    <dbReference type="NCBI Taxonomy" id="165561"/>
    <lineage>
        <taxon>Eukaryota</taxon>
        <taxon>Metazoa</taxon>
        <taxon>Ecdysozoa</taxon>
        <taxon>Arthropoda</taxon>
        <taxon>Hexapoda</taxon>
        <taxon>Insecta</taxon>
        <taxon>Pterygota</taxon>
        <taxon>Neoptera</taxon>
        <taxon>Endopterygota</taxon>
        <taxon>Hymenoptera</taxon>
        <taxon>Apocrita</taxon>
        <taxon>Ichneumonoidea</taxon>
        <taxon>Braconidae</taxon>
        <taxon>Euphorinae</taxon>
        <taxon>Microctonus</taxon>
    </lineage>
</organism>
<comment type="caution">
    <text evidence="2">The sequence shown here is derived from an EMBL/GenBank/DDBJ whole genome shotgun (WGS) entry which is preliminary data.</text>
</comment>
<evidence type="ECO:0000256" key="1">
    <source>
        <dbReference type="SAM" id="MobiDB-lite"/>
    </source>
</evidence>
<proteinExistence type="predicted"/>
<sequence>MKTEKESPLLERGDKPDGVKEDCAVDYPVEEKLKLQKRSTRLWSKLKKYMEKKFKENPSHFKNLNKMELPFNGKALIDRSRINHKLHIN</sequence>
<reference evidence="2" key="2">
    <citation type="submission" date="2023-03" db="EMBL/GenBank/DDBJ databases">
        <authorList>
            <person name="Inwood S.N."/>
            <person name="Skelly J.G."/>
            <person name="Guhlin J."/>
            <person name="Harrop T.W.R."/>
            <person name="Goldson S.G."/>
            <person name="Dearden P.K."/>
        </authorList>
    </citation>
    <scope>NUCLEOTIDE SEQUENCE</scope>
    <source>
        <strain evidence="2">Lincoln</strain>
        <tissue evidence="2">Whole body</tissue>
    </source>
</reference>
<keyword evidence="3" id="KW-1185">Reference proteome</keyword>
<accession>A0AA39C944</accession>
<name>A0AA39C944_MICHY</name>
<dbReference type="AlphaFoldDB" id="A0AA39C944"/>
<gene>
    <name evidence="2" type="ORF">PV327_010847</name>
</gene>
<dbReference type="EMBL" id="JAQQBR010001836">
    <property type="protein sequence ID" value="KAK0159770.1"/>
    <property type="molecule type" value="Genomic_DNA"/>
</dbReference>
<dbReference type="Proteomes" id="UP001168972">
    <property type="component" value="Unassembled WGS sequence"/>
</dbReference>
<evidence type="ECO:0000313" key="2">
    <source>
        <dbReference type="EMBL" id="KAK0159770.1"/>
    </source>
</evidence>